<evidence type="ECO:0000256" key="10">
    <source>
        <dbReference type="ARBA" id="ARBA00022723"/>
    </source>
</evidence>
<feature type="binding site" evidence="14 15">
    <location>
        <position position="81"/>
    </location>
    <ligand>
        <name>a divalent metal cation</name>
        <dbReference type="ChEBI" id="CHEBI:60240"/>
    </ligand>
</feature>
<reference evidence="18" key="1">
    <citation type="submission" date="2016-02" db="EMBL/GenBank/DDBJ databases">
        <title>Draft Genome Sequence of Sporotomaculum syntrophicum Strain FB, a Syntrophic Benzoate Degrader.</title>
        <authorList>
            <person name="Nobu M.K."/>
            <person name="Narihiro T."/>
            <person name="Qiu Y.-L."/>
            <person name="Ohashi A."/>
            <person name="Liu W.-T."/>
            <person name="Yuji S."/>
        </authorList>
    </citation>
    <scope>NUCLEOTIDE SEQUENCE</scope>
    <source>
        <strain evidence="18">FB</strain>
    </source>
</reference>
<dbReference type="EMBL" id="LSRS01000001">
    <property type="protein sequence ID" value="KAF1086641.1"/>
    <property type="molecule type" value="Genomic_DNA"/>
</dbReference>
<accession>A0A9D2WTG4</accession>
<dbReference type="GO" id="GO:0003723">
    <property type="term" value="F:RNA binding"/>
    <property type="evidence" value="ECO:0007669"/>
    <property type="project" value="UniProtKB-UniRule"/>
</dbReference>
<dbReference type="InterPro" id="IPR024567">
    <property type="entry name" value="RNase_HII/HIII_dom"/>
</dbReference>
<dbReference type="Pfam" id="PF01351">
    <property type="entry name" value="RNase_HII"/>
    <property type="match status" value="1"/>
</dbReference>
<evidence type="ECO:0000256" key="8">
    <source>
        <dbReference type="ARBA" id="ARBA00022490"/>
    </source>
</evidence>
<evidence type="ECO:0000256" key="12">
    <source>
        <dbReference type="ARBA" id="ARBA00022801"/>
    </source>
</evidence>
<dbReference type="GO" id="GO:0004523">
    <property type="term" value="F:RNA-DNA hybrid ribonuclease activity"/>
    <property type="evidence" value="ECO:0007669"/>
    <property type="project" value="UniProtKB-UniRule"/>
</dbReference>
<comment type="similarity">
    <text evidence="5 14 16">Belongs to the RNase HII family.</text>
</comment>
<comment type="catalytic activity">
    <reaction evidence="1 14 15 16">
        <text>Endonucleolytic cleavage to 5'-phosphomonoester.</text>
        <dbReference type="EC" id="3.1.26.4"/>
    </reaction>
</comment>
<evidence type="ECO:0000256" key="6">
    <source>
        <dbReference type="ARBA" id="ARBA00012180"/>
    </source>
</evidence>
<dbReference type="InterPro" id="IPR022898">
    <property type="entry name" value="RNase_HII"/>
</dbReference>
<evidence type="ECO:0000256" key="11">
    <source>
        <dbReference type="ARBA" id="ARBA00022759"/>
    </source>
</evidence>
<dbReference type="GO" id="GO:0005737">
    <property type="term" value="C:cytoplasm"/>
    <property type="evidence" value="ECO:0007669"/>
    <property type="project" value="UniProtKB-SubCell"/>
</dbReference>
<evidence type="ECO:0000256" key="9">
    <source>
        <dbReference type="ARBA" id="ARBA00022722"/>
    </source>
</evidence>
<comment type="cofactor">
    <cofactor evidence="14 15">
        <name>Mn(2+)</name>
        <dbReference type="ChEBI" id="CHEBI:29035"/>
    </cofactor>
    <cofactor evidence="14 15">
        <name>Mg(2+)</name>
        <dbReference type="ChEBI" id="CHEBI:18420"/>
    </cofactor>
    <text evidence="14 15">Manganese or magnesium. Binds 1 divalent metal ion per monomer in the absence of substrate. May bind a second metal ion after substrate binding.</text>
</comment>
<evidence type="ECO:0000256" key="1">
    <source>
        <dbReference type="ARBA" id="ARBA00000077"/>
    </source>
</evidence>
<protein>
    <recommendedName>
        <fullName evidence="7 14">Ribonuclease HII</fullName>
        <shortName evidence="14">RNase HII</shortName>
        <ecNumber evidence="6 14">3.1.26.4</ecNumber>
    </recommendedName>
</protein>
<dbReference type="InterPro" id="IPR036397">
    <property type="entry name" value="RNaseH_sf"/>
</dbReference>
<dbReference type="InterPro" id="IPR001352">
    <property type="entry name" value="RNase_HII/HIII"/>
</dbReference>
<keyword evidence="9 14" id="KW-0540">Nuclease</keyword>
<dbReference type="GO" id="GO:0032299">
    <property type="term" value="C:ribonuclease H2 complex"/>
    <property type="evidence" value="ECO:0007669"/>
    <property type="project" value="TreeGrafter"/>
</dbReference>
<evidence type="ECO:0000256" key="13">
    <source>
        <dbReference type="ARBA" id="ARBA00023211"/>
    </source>
</evidence>
<evidence type="ECO:0000256" key="15">
    <source>
        <dbReference type="PROSITE-ProRule" id="PRU01319"/>
    </source>
</evidence>
<dbReference type="GO" id="GO:0030145">
    <property type="term" value="F:manganese ion binding"/>
    <property type="evidence" value="ECO:0007669"/>
    <property type="project" value="UniProtKB-UniRule"/>
</dbReference>
<dbReference type="HAMAP" id="MF_00052_B">
    <property type="entry name" value="RNase_HII_B"/>
    <property type="match status" value="1"/>
</dbReference>
<keyword evidence="13 14" id="KW-0464">Manganese</keyword>
<comment type="function">
    <text evidence="3 14 16">Endonuclease that specifically degrades the RNA of RNA-DNA hybrids.</text>
</comment>
<dbReference type="SUPFAM" id="SSF53098">
    <property type="entry name" value="Ribonuclease H-like"/>
    <property type="match status" value="1"/>
</dbReference>
<evidence type="ECO:0000313" key="19">
    <source>
        <dbReference type="Proteomes" id="UP000798488"/>
    </source>
</evidence>
<evidence type="ECO:0000259" key="17">
    <source>
        <dbReference type="PROSITE" id="PS51975"/>
    </source>
</evidence>
<gene>
    <name evidence="14 18" type="primary">rnhB</name>
    <name evidence="18" type="ORF">SPSYN_00360</name>
</gene>
<dbReference type="EC" id="3.1.26.4" evidence="6 14"/>
<dbReference type="OrthoDB" id="9803420at2"/>
<feature type="binding site" evidence="14 15">
    <location>
        <position position="172"/>
    </location>
    <ligand>
        <name>a divalent metal cation</name>
        <dbReference type="ChEBI" id="CHEBI:60240"/>
    </ligand>
</feature>
<comment type="cofactor">
    <cofactor evidence="2">
        <name>Mg(2+)</name>
        <dbReference type="ChEBI" id="CHEBI:18420"/>
    </cofactor>
</comment>
<keyword evidence="19" id="KW-1185">Reference proteome</keyword>
<keyword evidence="11 14" id="KW-0255">Endonuclease</keyword>
<evidence type="ECO:0000256" key="16">
    <source>
        <dbReference type="RuleBase" id="RU003515"/>
    </source>
</evidence>
<evidence type="ECO:0000256" key="2">
    <source>
        <dbReference type="ARBA" id="ARBA00001946"/>
    </source>
</evidence>
<comment type="caution">
    <text evidence="18">The sequence shown here is derived from an EMBL/GenBank/DDBJ whole genome shotgun (WGS) entry which is preliminary data.</text>
</comment>
<keyword evidence="12 14" id="KW-0378">Hydrolase</keyword>
<dbReference type="CDD" id="cd07182">
    <property type="entry name" value="RNase_HII_bacteria_HII_like"/>
    <property type="match status" value="1"/>
</dbReference>
<evidence type="ECO:0000256" key="3">
    <source>
        <dbReference type="ARBA" id="ARBA00004065"/>
    </source>
</evidence>
<keyword evidence="10 14" id="KW-0479">Metal-binding</keyword>
<evidence type="ECO:0000313" key="18">
    <source>
        <dbReference type="EMBL" id="KAF1086641.1"/>
    </source>
</evidence>
<dbReference type="Gene3D" id="3.30.420.10">
    <property type="entry name" value="Ribonuclease H-like superfamily/Ribonuclease H"/>
    <property type="match status" value="1"/>
</dbReference>
<evidence type="ECO:0000256" key="7">
    <source>
        <dbReference type="ARBA" id="ARBA00019179"/>
    </source>
</evidence>
<dbReference type="NCBIfam" id="NF000595">
    <property type="entry name" value="PRK00015.1-3"/>
    <property type="match status" value="1"/>
</dbReference>
<feature type="binding site" evidence="14 15">
    <location>
        <position position="80"/>
    </location>
    <ligand>
        <name>a divalent metal cation</name>
        <dbReference type="ChEBI" id="CHEBI:60240"/>
    </ligand>
</feature>
<sequence length="263" mass="28802">MVINSFTVAQIKELAGRNGGPDDELLQAMALDKRSAVQTLYKHYVTVGRKKEADFRRLEKMIAYERSLQGPCDNIVAGVDEAGRGPLAGPVVAAAVILPEVFFLEDLDDSKKLTPVKRSRLEVNIKKTSDAWAVGIATVSEIELYNIHQATMLAMLRAVNNLDIQPELVLIDGKFIIPGSKLAQKAVVGGDGLCPSIAAASVVAKVTRDRLMQIYHLLYPEYGFDVHKGYGTVAHMTALSVFGPCPIHRRDFAPIKQLAKDVY</sequence>
<proteinExistence type="inferred from homology"/>
<comment type="subcellular location">
    <subcellularLocation>
        <location evidence="4 14">Cytoplasm</location>
    </subcellularLocation>
</comment>
<dbReference type="Proteomes" id="UP000798488">
    <property type="component" value="Unassembled WGS sequence"/>
</dbReference>
<dbReference type="GO" id="GO:0043137">
    <property type="term" value="P:DNA replication, removal of RNA primer"/>
    <property type="evidence" value="ECO:0007669"/>
    <property type="project" value="TreeGrafter"/>
</dbReference>
<dbReference type="GO" id="GO:0006298">
    <property type="term" value="P:mismatch repair"/>
    <property type="evidence" value="ECO:0007669"/>
    <property type="project" value="TreeGrafter"/>
</dbReference>
<evidence type="ECO:0000256" key="4">
    <source>
        <dbReference type="ARBA" id="ARBA00004496"/>
    </source>
</evidence>
<evidence type="ECO:0000256" key="14">
    <source>
        <dbReference type="HAMAP-Rule" id="MF_00052"/>
    </source>
</evidence>
<evidence type="ECO:0000256" key="5">
    <source>
        <dbReference type="ARBA" id="ARBA00007383"/>
    </source>
</evidence>
<dbReference type="PANTHER" id="PTHR10954">
    <property type="entry name" value="RIBONUCLEASE H2 SUBUNIT A"/>
    <property type="match status" value="1"/>
</dbReference>
<dbReference type="NCBIfam" id="NF000594">
    <property type="entry name" value="PRK00015.1-1"/>
    <property type="match status" value="1"/>
</dbReference>
<dbReference type="AlphaFoldDB" id="A0A9D2WTG4"/>
<dbReference type="PROSITE" id="PS51975">
    <property type="entry name" value="RNASE_H_2"/>
    <property type="match status" value="1"/>
</dbReference>
<feature type="domain" description="RNase H type-2" evidence="17">
    <location>
        <begin position="74"/>
        <end position="263"/>
    </location>
</feature>
<dbReference type="PANTHER" id="PTHR10954:SF18">
    <property type="entry name" value="RIBONUCLEASE HII"/>
    <property type="match status" value="1"/>
</dbReference>
<name>A0A9D2WTG4_9FIRM</name>
<keyword evidence="8 14" id="KW-0963">Cytoplasm</keyword>
<dbReference type="InterPro" id="IPR012337">
    <property type="entry name" value="RNaseH-like_sf"/>
</dbReference>
<organism evidence="18 19">
    <name type="scientific">Sporotomaculum syntrophicum</name>
    <dbReference type="NCBI Taxonomy" id="182264"/>
    <lineage>
        <taxon>Bacteria</taxon>
        <taxon>Bacillati</taxon>
        <taxon>Bacillota</taxon>
        <taxon>Clostridia</taxon>
        <taxon>Eubacteriales</taxon>
        <taxon>Desulfallaceae</taxon>
        <taxon>Sporotomaculum</taxon>
    </lineage>
</organism>
<dbReference type="RefSeq" id="WP_161820780.1">
    <property type="nucleotide sequence ID" value="NZ_LSRS01000001.1"/>
</dbReference>